<gene>
    <name evidence="2" type="ORF">KLLA0_B12606g</name>
</gene>
<dbReference type="KEGG" id="kla:KLLA0_B12606g"/>
<keyword evidence="1" id="KW-1133">Transmembrane helix</keyword>
<feature type="transmembrane region" description="Helical" evidence="1">
    <location>
        <begin position="95"/>
        <end position="120"/>
    </location>
</feature>
<sequence>MPGPRALASGPLTGPLPLPAPLTTLFHFLSSSTHSTLTASTGPFFHREKFDLYAYNTNILYTKYHTLFNTTSCHRPISVTITRKQYHPLHHLHRCLILTLFSSLLFAPLTSYLFSIASWMTQPSFSFRSLSAFGKFSNFPAHRLHRFLPITTYTK</sequence>
<keyword evidence="3" id="KW-1185">Reference proteome</keyword>
<dbReference type="GeneID" id="2897353"/>
<organism evidence="2 3">
    <name type="scientific">Kluyveromyces lactis (strain ATCC 8585 / CBS 2359 / DSM 70799 / NBRC 1267 / NRRL Y-1140 / WM37)</name>
    <name type="common">Yeast</name>
    <name type="synonym">Candida sphaerica</name>
    <dbReference type="NCBI Taxonomy" id="284590"/>
    <lineage>
        <taxon>Eukaryota</taxon>
        <taxon>Fungi</taxon>
        <taxon>Dikarya</taxon>
        <taxon>Ascomycota</taxon>
        <taxon>Saccharomycotina</taxon>
        <taxon>Saccharomycetes</taxon>
        <taxon>Saccharomycetales</taxon>
        <taxon>Saccharomycetaceae</taxon>
        <taxon>Kluyveromyces</taxon>
    </lineage>
</organism>
<dbReference type="AlphaFoldDB" id="Q6CVE7"/>
<dbReference type="EMBL" id="CR382122">
    <property type="protein sequence ID" value="CAH02485.1"/>
    <property type="molecule type" value="Genomic_DNA"/>
</dbReference>
<protein>
    <submittedName>
        <fullName evidence="2">KLLA0B12606p</fullName>
    </submittedName>
</protein>
<proteinExistence type="predicted"/>
<evidence type="ECO:0000256" key="1">
    <source>
        <dbReference type="SAM" id="Phobius"/>
    </source>
</evidence>
<keyword evidence="1" id="KW-0812">Transmembrane</keyword>
<evidence type="ECO:0000313" key="2">
    <source>
        <dbReference type="EMBL" id="CAH02485.1"/>
    </source>
</evidence>
<name>Q6CVE7_KLULA</name>
<keyword evidence="1" id="KW-0472">Membrane</keyword>
<dbReference type="PaxDb" id="284590-Q6CVE7"/>
<dbReference type="HOGENOM" id="CLU_1695752_0_0_1"/>
<dbReference type="InParanoid" id="Q6CVE7"/>
<dbReference type="Proteomes" id="UP000000598">
    <property type="component" value="Chromosome B"/>
</dbReference>
<accession>Q6CVE7</accession>
<reference evidence="2 3" key="1">
    <citation type="journal article" date="2004" name="Nature">
        <title>Genome evolution in yeasts.</title>
        <authorList>
            <consortium name="Genolevures"/>
            <person name="Dujon B."/>
            <person name="Sherman D."/>
            <person name="Fischer G."/>
            <person name="Durrens P."/>
            <person name="Casaregola S."/>
            <person name="Lafontaine I."/>
            <person name="de Montigny J."/>
            <person name="Marck C."/>
            <person name="Neuveglise C."/>
            <person name="Talla E."/>
            <person name="Goffard N."/>
            <person name="Frangeul L."/>
            <person name="Aigle M."/>
            <person name="Anthouard V."/>
            <person name="Babour A."/>
            <person name="Barbe V."/>
            <person name="Barnay S."/>
            <person name="Blanchin S."/>
            <person name="Beckerich J.M."/>
            <person name="Beyne E."/>
            <person name="Bleykasten C."/>
            <person name="Boisrame A."/>
            <person name="Boyer J."/>
            <person name="Cattolico L."/>
            <person name="Confanioleri F."/>
            <person name="de Daruvar A."/>
            <person name="Despons L."/>
            <person name="Fabre E."/>
            <person name="Fairhead C."/>
            <person name="Ferry-Dumazet H."/>
            <person name="Groppi A."/>
            <person name="Hantraye F."/>
            <person name="Hennequin C."/>
            <person name="Jauniaux N."/>
            <person name="Joyet P."/>
            <person name="Kachouri R."/>
            <person name="Kerrest A."/>
            <person name="Koszul R."/>
            <person name="Lemaire M."/>
            <person name="Lesur I."/>
            <person name="Ma L."/>
            <person name="Muller H."/>
            <person name="Nicaud J.M."/>
            <person name="Nikolski M."/>
            <person name="Oztas S."/>
            <person name="Ozier-Kalogeropoulos O."/>
            <person name="Pellenz S."/>
            <person name="Potier S."/>
            <person name="Richard G.F."/>
            <person name="Straub M.L."/>
            <person name="Suleau A."/>
            <person name="Swennene D."/>
            <person name="Tekaia F."/>
            <person name="Wesolowski-Louvel M."/>
            <person name="Westhof E."/>
            <person name="Wirth B."/>
            <person name="Zeniou-Meyer M."/>
            <person name="Zivanovic I."/>
            <person name="Bolotin-Fukuhara M."/>
            <person name="Thierry A."/>
            <person name="Bouchier C."/>
            <person name="Caudron B."/>
            <person name="Scarpelli C."/>
            <person name="Gaillardin C."/>
            <person name="Weissenbach J."/>
            <person name="Wincker P."/>
            <person name="Souciet J.L."/>
        </authorList>
    </citation>
    <scope>NUCLEOTIDE SEQUENCE [LARGE SCALE GENOMIC DNA]</scope>
    <source>
        <strain evidence="3">ATCC 8585 / CBS 2359 / DSM 70799 / NBRC 1267 / NRRL Y-1140 / WM37</strain>
    </source>
</reference>
<dbReference type="RefSeq" id="XP_452092.1">
    <property type="nucleotide sequence ID" value="XM_452092.1"/>
</dbReference>
<evidence type="ECO:0000313" key="3">
    <source>
        <dbReference type="Proteomes" id="UP000000598"/>
    </source>
</evidence>